<proteinExistence type="predicted"/>
<reference evidence="1" key="1">
    <citation type="submission" date="2022-06" db="EMBL/GenBank/DDBJ databases">
        <title>The First Complete Genome of the Simian Malaria Parasite Plasmodium brasilianum.</title>
        <authorList>
            <person name="Bajic M."/>
            <person name="Ravishankar S."/>
        </authorList>
    </citation>
    <scope>NUCLEOTIDE SEQUENCE</scope>
    <source>
        <strain evidence="1">Bolivian I</strain>
    </source>
</reference>
<comment type="caution">
    <text evidence="1">The sequence shown here is derived from an EMBL/GenBank/DDBJ whole genome shotgun (WGS) entry which is preliminary data.</text>
</comment>
<name>A0ACB9YE72_PLABR</name>
<keyword evidence="2" id="KW-1185">Reference proteome</keyword>
<evidence type="ECO:0000313" key="1">
    <source>
        <dbReference type="EMBL" id="KAI4839931.1"/>
    </source>
</evidence>
<accession>A0ACB9YE72</accession>
<sequence>MKLLKIYYILFNLVLFLNIVELSLSCETQSSLENPTFNTNVDYGPSIDHMFGKSFTELVTSLEEDLLYTNYSFLSEFNESLENFEYVPEDDGFNEIYEAIKNSSKKKSKKKNTKSKNYKSQKSKSPLPQNNEYDSYDSYEELDEDDINLKSYDKEEHNDSEDSSSEYNELEESDDEKIVFGKLQFFNVNNQKSDYTKNIPSHETNASHNKNDTKKSDDENDGMVNAFNERSRIRKRKNKNPFENFVINYTYDDFLVKHNLSDNISGHNKMPGERFALDEFYNRIVKYRNIENYILKLLFDNFKNQNDLGRKYILNNFQEVASFVKLLLRKNFVQLNNSEEEMLFENAKKLLQKTYKKLN</sequence>
<organism evidence="1 2">
    <name type="scientific">Plasmodium brasilianum</name>
    <dbReference type="NCBI Taxonomy" id="5824"/>
    <lineage>
        <taxon>Eukaryota</taxon>
        <taxon>Sar</taxon>
        <taxon>Alveolata</taxon>
        <taxon>Apicomplexa</taxon>
        <taxon>Aconoidasida</taxon>
        <taxon>Haemosporida</taxon>
        <taxon>Plasmodiidae</taxon>
        <taxon>Plasmodium</taxon>
        <taxon>Plasmodium (Plasmodium)</taxon>
    </lineage>
</organism>
<protein>
    <submittedName>
        <fullName evidence="1">Sporozoite invasion-associated protein 2</fullName>
    </submittedName>
</protein>
<evidence type="ECO:0000313" key="2">
    <source>
        <dbReference type="Proteomes" id="UP001056978"/>
    </source>
</evidence>
<dbReference type="EMBL" id="CM043773">
    <property type="protein sequence ID" value="KAI4839931.1"/>
    <property type="molecule type" value="Genomic_DNA"/>
</dbReference>
<gene>
    <name evidence="1" type="ORF">MKS88_001283</name>
</gene>
<dbReference type="Proteomes" id="UP001056978">
    <property type="component" value="Chromosome 5"/>
</dbReference>